<dbReference type="CDD" id="cd02440">
    <property type="entry name" value="AdoMet_MTases"/>
    <property type="match status" value="1"/>
</dbReference>
<dbReference type="PANTHER" id="PTHR42912:SF80">
    <property type="entry name" value="METHYLTRANSFERASE DOMAIN-CONTAINING PROTEIN"/>
    <property type="match status" value="1"/>
</dbReference>
<name>A0A2I2KPB0_9ACTN</name>
<dbReference type="Gene3D" id="2.20.25.570">
    <property type="match status" value="1"/>
</dbReference>
<proteinExistence type="predicted"/>
<dbReference type="SUPFAM" id="SSF53335">
    <property type="entry name" value="S-adenosyl-L-methionine-dependent methyltransferases"/>
    <property type="match status" value="1"/>
</dbReference>
<feature type="domain" description="Methyltransferase" evidence="1">
    <location>
        <begin position="55"/>
        <end position="148"/>
    </location>
</feature>
<keyword evidence="2" id="KW-0489">Methyltransferase</keyword>
<dbReference type="EMBL" id="FZMO01000101">
    <property type="protein sequence ID" value="SNQ47482.1"/>
    <property type="molecule type" value="Genomic_DNA"/>
</dbReference>
<dbReference type="InterPro" id="IPR029063">
    <property type="entry name" value="SAM-dependent_MTases_sf"/>
</dbReference>
<dbReference type="Gene3D" id="3.40.50.150">
    <property type="entry name" value="Vaccinia Virus protein VP39"/>
    <property type="match status" value="1"/>
</dbReference>
<organism evidence="2 3">
    <name type="scientific">Frankia canadensis</name>
    <dbReference type="NCBI Taxonomy" id="1836972"/>
    <lineage>
        <taxon>Bacteria</taxon>
        <taxon>Bacillati</taxon>
        <taxon>Actinomycetota</taxon>
        <taxon>Actinomycetes</taxon>
        <taxon>Frankiales</taxon>
        <taxon>Frankiaceae</taxon>
        <taxon>Frankia</taxon>
    </lineage>
</organism>
<dbReference type="GO" id="GO:0032259">
    <property type="term" value="P:methylation"/>
    <property type="evidence" value="ECO:0007669"/>
    <property type="project" value="UniProtKB-KW"/>
</dbReference>
<accession>A0A2I2KPB0</accession>
<dbReference type="InterPro" id="IPR050508">
    <property type="entry name" value="Methyltransf_Superfamily"/>
</dbReference>
<dbReference type="Proteomes" id="UP000234331">
    <property type="component" value="Unassembled WGS sequence"/>
</dbReference>
<evidence type="ECO:0000313" key="2">
    <source>
        <dbReference type="EMBL" id="SNQ47482.1"/>
    </source>
</evidence>
<keyword evidence="3" id="KW-1185">Reference proteome</keyword>
<gene>
    <name evidence="2" type="ORF">FRACA_190061</name>
</gene>
<dbReference type="GO" id="GO:0008168">
    <property type="term" value="F:methyltransferase activity"/>
    <property type="evidence" value="ECO:0007669"/>
    <property type="project" value="UniProtKB-KW"/>
</dbReference>
<evidence type="ECO:0000259" key="1">
    <source>
        <dbReference type="Pfam" id="PF13649"/>
    </source>
</evidence>
<protein>
    <submittedName>
        <fullName evidence="2">Methyltransferase</fullName>
    </submittedName>
</protein>
<dbReference type="Pfam" id="PF13649">
    <property type="entry name" value="Methyltransf_25"/>
    <property type="match status" value="1"/>
</dbReference>
<evidence type="ECO:0000313" key="3">
    <source>
        <dbReference type="Proteomes" id="UP000234331"/>
    </source>
</evidence>
<dbReference type="InterPro" id="IPR041698">
    <property type="entry name" value="Methyltransf_25"/>
</dbReference>
<dbReference type="AlphaFoldDB" id="A0A2I2KPB0"/>
<reference evidence="2 3" key="1">
    <citation type="submission" date="2017-06" db="EMBL/GenBank/DDBJ databases">
        <authorList>
            <person name="Kim H.J."/>
            <person name="Triplett B.A."/>
        </authorList>
    </citation>
    <scope>NUCLEOTIDE SEQUENCE [LARGE SCALE GENOMIC DNA]</scope>
    <source>
        <strain evidence="2">FRACA_ARgP5</strain>
    </source>
</reference>
<sequence>MGAMDDTLRPESYGERVADVYDDWFPARGAQVAAVAAFLHARAGAAVGEGSGPALELGIGTGRVALPLAALGTPVVGIDASPRMLARLRDKPGGADIPVAVGDFAGVDAPGGPFALVYVVFNTFFALLDQESQVRCLANAARALRPGGHLVMEAFVPDPARYPNGQHVVAEEMTGEETRLIAATHDPLTQRIRARRLVLGPTGVRTFPVELRYAWPSELDLMARLAGLDLTERWAGWSGEPFTASSGAHVSVWRTRPS</sequence>
<dbReference type="PANTHER" id="PTHR42912">
    <property type="entry name" value="METHYLTRANSFERASE"/>
    <property type="match status" value="1"/>
</dbReference>
<keyword evidence="2" id="KW-0808">Transferase</keyword>